<dbReference type="Proteomes" id="UP000187209">
    <property type="component" value="Unassembled WGS sequence"/>
</dbReference>
<feature type="transmembrane region" description="Helical" evidence="1">
    <location>
        <begin position="566"/>
        <end position="586"/>
    </location>
</feature>
<name>A0A1R2C4E3_9CILI</name>
<feature type="transmembrane region" description="Helical" evidence="1">
    <location>
        <begin position="616"/>
        <end position="635"/>
    </location>
</feature>
<reference evidence="2 3" key="1">
    <citation type="submission" date="2016-11" db="EMBL/GenBank/DDBJ databases">
        <title>The macronuclear genome of Stentor coeruleus: a giant cell with tiny introns.</title>
        <authorList>
            <person name="Slabodnick M."/>
            <person name="Ruby J.G."/>
            <person name="Reiff S.B."/>
            <person name="Swart E.C."/>
            <person name="Gosai S."/>
            <person name="Prabakaran S."/>
            <person name="Witkowska E."/>
            <person name="Larue G.E."/>
            <person name="Fisher S."/>
            <person name="Freeman R.M."/>
            <person name="Gunawardena J."/>
            <person name="Chu W."/>
            <person name="Stover N.A."/>
            <person name="Gregory B.D."/>
            <person name="Nowacki M."/>
            <person name="Derisi J."/>
            <person name="Roy S.W."/>
            <person name="Marshall W.F."/>
            <person name="Sood P."/>
        </authorList>
    </citation>
    <scope>NUCLEOTIDE SEQUENCE [LARGE SCALE GENOMIC DNA]</scope>
    <source>
        <strain evidence="2">WM001</strain>
    </source>
</reference>
<accession>A0A1R2C4E3</accession>
<evidence type="ECO:0000256" key="1">
    <source>
        <dbReference type="SAM" id="Phobius"/>
    </source>
</evidence>
<feature type="transmembrane region" description="Helical" evidence="1">
    <location>
        <begin position="510"/>
        <end position="533"/>
    </location>
</feature>
<gene>
    <name evidence="2" type="ORF">SteCoe_15122</name>
</gene>
<feature type="transmembrane region" description="Helical" evidence="1">
    <location>
        <begin position="850"/>
        <end position="874"/>
    </location>
</feature>
<comment type="caution">
    <text evidence="2">The sequence shown here is derived from an EMBL/GenBank/DDBJ whole genome shotgun (WGS) entry which is preliminary data.</text>
</comment>
<sequence length="977" mass="113218">MMEEKTAEVKIFENSIVTTRKIDNVESQENKHLLLEKSFEHKEDEVFVENVESKNNNLVNDNEKYDDYVLTESLKSLEDDTEVDVDNFWSSSVTWDTRKIIAEKNIRKNKDRYLVHFLAFEGEIEKIFEILDPKENKNCCNLPGNGLEKDNLGLSPIIYAIWGELNRKDEVKATSQALLLISFEAYNKFSIKILDRYGYYHENSQRKKKMFYYDRDLKNELALIYLHNIDQSKTLTLFSIISEDYFETLIYIYEKTKFKLSIEKCNHPQLGDMECSFLLFAIKVKAVKCADWLLKLVISNIKSSGDNSDTYKLIENEISGYLSAGSLHLPELLELLINTQNKPRFCDSSKFPECKGISLAEISIAKNAYNIFDNIPGESELINCQIMNTKIRLPLREGSKRSVEFFQTLTSSQNIALFKEPLVMYFIKYKWDKLWFIAFIQSLLIWTNIPLIFVLIFVDKGDTKIIWAFIAINIILAMLELVQIISLGIFKYLGNVDKDQTLALIRLCSLGLQFLSSFQPFCFIIYATLITLTLTLSIPFIALFIAIYSIFGCVFIGFWIDWSETWYLSIAEGCIVFIISIIMSLVNDKRIPTTIMHCISLSLVISLLTLEKNELAIQILAMCFQIGFFFTKLGLCCCRNSRKVGACYDFVINSIVVFLLFIEIIRELNLQAEVYKEILSLYFSFIQLTLIALNISESYIQAIVVIGFECLLILEQIQKRVIYAHMILPNIFKLFGNWNMIDSSRLVLCFIWAGFLLNNIEYKQITYTVAVLTVLRGLTGFRCFSITRYYIRLIFNALHDVYSFLLIFFYSTFSFGIICGIYQEGSLSEIWMYAYDLNLGSGYHSNTFDITYITFFVATVVNVIVMLNLLISILGDSFDKFQLSAKEIDYMEMADSLSEIETMIFWRRNYGNEGMYLVACSNDKKENSQWEGKIMSIKKEVKEIRDMISKHDEKFVSSEKRLESIEKGIAKILEKLE</sequence>
<keyword evidence="1" id="KW-0812">Transmembrane</keyword>
<keyword evidence="3" id="KW-1185">Reference proteome</keyword>
<organism evidence="2 3">
    <name type="scientific">Stentor coeruleus</name>
    <dbReference type="NCBI Taxonomy" id="5963"/>
    <lineage>
        <taxon>Eukaryota</taxon>
        <taxon>Sar</taxon>
        <taxon>Alveolata</taxon>
        <taxon>Ciliophora</taxon>
        <taxon>Postciliodesmatophora</taxon>
        <taxon>Heterotrichea</taxon>
        <taxon>Heterotrichida</taxon>
        <taxon>Stentoridae</taxon>
        <taxon>Stentor</taxon>
    </lineage>
</organism>
<evidence type="ECO:0000313" key="2">
    <source>
        <dbReference type="EMBL" id="OMJ83893.1"/>
    </source>
</evidence>
<proteinExistence type="predicted"/>
<feature type="transmembrane region" description="Helical" evidence="1">
    <location>
        <begin position="767"/>
        <end position="791"/>
    </location>
</feature>
<feature type="transmembrane region" description="Helical" evidence="1">
    <location>
        <begin position="593"/>
        <end position="610"/>
    </location>
</feature>
<keyword evidence="1" id="KW-1133">Transmembrane helix</keyword>
<dbReference type="EMBL" id="MPUH01000288">
    <property type="protein sequence ID" value="OMJ83893.1"/>
    <property type="molecule type" value="Genomic_DNA"/>
</dbReference>
<feature type="transmembrane region" description="Helical" evidence="1">
    <location>
        <begin position="540"/>
        <end position="560"/>
    </location>
</feature>
<feature type="transmembrane region" description="Helical" evidence="1">
    <location>
        <begin position="465"/>
        <end position="490"/>
    </location>
</feature>
<feature type="transmembrane region" description="Helical" evidence="1">
    <location>
        <begin position="803"/>
        <end position="823"/>
    </location>
</feature>
<feature type="transmembrane region" description="Helical" evidence="1">
    <location>
        <begin position="647"/>
        <end position="665"/>
    </location>
</feature>
<evidence type="ECO:0008006" key="4">
    <source>
        <dbReference type="Google" id="ProtNLM"/>
    </source>
</evidence>
<feature type="transmembrane region" description="Helical" evidence="1">
    <location>
        <begin position="685"/>
        <end position="714"/>
    </location>
</feature>
<feature type="transmembrane region" description="Helical" evidence="1">
    <location>
        <begin position="434"/>
        <end position="458"/>
    </location>
</feature>
<keyword evidence="1" id="KW-0472">Membrane</keyword>
<feature type="transmembrane region" description="Helical" evidence="1">
    <location>
        <begin position="735"/>
        <end position="755"/>
    </location>
</feature>
<dbReference type="AlphaFoldDB" id="A0A1R2C4E3"/>
<evidence type="ECO:0000313" key="3">
    <source>
        <dbReference type="Proteomes" id="UP000187209"/>
    </source>
</evidence>
<protein>
    <recommendedName>
        <fullName evidence="4">Ion transport domain-containing protein</fullName>
    </recommendedName>
</protein>